<evidence type="ECO:0000313" key="2">
    <source>
        <dbReference type="Proteomes" id="UP000198535"/>
    </source>
</evidence>
<dbReference type="InterPro" id="IPR011042">
    <property type="entry name" value="6-blade_b-propeller_TolB-like"/>
</dbReference>
<dbReference type="AlphaFoldDB" id="A0A1I4T9H3"/>
<evidence type="ECO:0000313" key="1">
    <source>
        <dbReference type="EMBL" id="SFM73336.1"/>
    </source>
</evidence>
<dbReference type="Gene3D" id="2.120.10.30">
    <property type="entry name" value="TolB, C-terminal domain"/>
    <property type="match status" value="1"/>
</dbReference>
<dbReference type="EMBL" id="FOUJ01000004">
    <property type="protein sequence ID" value="SFM73336.1"/>
    <property type="molecule type" value="Genomic_DNA"/>
</dbReference>
<proteinExistence type="predicted"/>
<dbReference type="STRING" id="487685.SAMN04488696_2263"/>
<dbReference type="Proteomes" id="UP000198535">
    <property type="component" value="Unassembled WGS sequence"/>
</dbReference>
<accession>A0A1I4T9H3</accession>
<dbReference type="SUPFAM" id="SSF69304">
    <property type="entry name" value="Tricorn protease N-terminal domain"/>
    <property type="match status" value="1"/>
</dbReference>
<sequence>MKYKLLALILLTLCILTQLSIASPIIGIDENISEDSFYSHSYTNPDSIEAHQIIAYSEDGEHSQINLAQKFTPRTTTSPDGNYSVVLRWIGAHDEDFFISNTITGNDTNIKNIITTGYYPVAFSPDSKMYAAPRVVFSEDCRNGQYVIDICSVNNNTVLHRELLHFYIESTRENPMEWDRAAIYEVYWSNDGNSIVYEALGANIDGGRYPTYLIINRLNVDYTELRRMNGYVELEQDPEPIIVQEYIEEIDEPNAVESSPTPGFELAGALLALALNRKMKRT</sequence>
<name>A0A1I4T9H3_9EURY</name>
<dbReference type="OrthoDB" id="125091at2157"/>
<protein>
    <submittedName>
        <fullName evidence="1">Uncharacterized protein</fullName>
    </submittedName>
</protein>
<organism evidence="1 2">
    <name type="scientific">Methanolobus profundi</name>
    <dbReference type="NCBI Taxonomy" id="487685"/>
    <lineage>
        <taxon>Archaea</taxon>
        <taxon>Methanobacteriati</taxon>
        <taxon>Methanobacteriota</taxon>
        <taxon>Stenosarchaea group</taxon>
        <taxon>Methanomicrobia</taxon>
        <taxon>Methanosarcinales</taxon>
        <taxon>Methanosarcinaceae</taxon>
        <taxon>Methanolobus</taxon>
    </lineage>
</organism>
<keyword evidence="2" id="KW-1185">Reference proteome</keyword>
<reference evidence="2" key="1">
    <citation type="submission" date="2016-10" db="EMBL/GenBank/DDBJ databases">
        <authorList>
            <person name="Varghese N."/>
            <person name="Submissions S."/>
        </authorList>
    </citation>
    <scope>NUCLEOTIDE SEQUENCE [LARGE SCALE GENOMIC DNA]</scope>
    <source>
        <strain evidence="2">Mob M</strain>
    </source>
</reference>
<dbReference type="RefSeq" id="WP_091936929.1">
    <property type="nucleotide sequence ID" value="NZ_FOUJ01000004.1"/>
</dbReference>
<gene>
    <name evidence="1" type="ORF">SAMN04488696_2263</name>
</gene>